<name>A0A0P7YPS1_9RHOB</name>
<protein>
    <submittedName>
        <fullName evidence="4">Uncharacterized protein</fullName>
    </submittedName>
</protein>
<evidence type="ECO:0000256" key="1">
    <source>
        <dbReference type="SAM" id="MobiDB-lite"/>
    </source>
</evidence>
<reference evidence="4 5" key="1">
    <citation type="submission" date="2015-09" db="EMBL/GenBank/DDBJ databases">
        <title>Identification and resolution of microdiversity through metagenomic sequencing of parallel consortia.</title>
        <authorList>
            <person name="Nelson W.C."/>
            <person name="Romine M.F."/>
            <person name="Lindemann S.R."/>
        </authorList>
    </citation>
    <scope>NUCLEOTIDE SEQUENCE [LARGE SCALE GENOMIC DNA]</scope>
    <source>
        <strain evidence="4">HL-91</strain>
    </source>
</reference>
<dbReference type="RefSeq" id="WP_072247137.1">
    <property type="nucleotide sequence ID" value="NZ_FBYC01000004.1"/>
</dbReference>
<feature type="region of interest" description="Disordered" evidence="1">
    <location>
        <begin position="322"/>
        <end position="350"/>
    </location>
</feature>
<dbReference type="EMBL" id="LJSG01000016">
    <property type="protein sequence ID" value="KPP90866.1"/>
    <property type="molecule type" value="Genomic_DNA"/>
</dbReference>
<dbReference type="Proteomes" id="UP000050413">
    <property type="component" value="Unassembled WGS sequence"/>
</dbReference>
<gene>
    <name evidence="3" type="ORF">Ga0058931_3136</name>
    <name evidence="4" type="ORF">HLUCCA05_05480</name>
</gene>
<dbReference type="Proteomes" id="UP000182045">
    <property type="component" value="Unassembled WGS sequence"/>
</dbReference>
<dbReference type="OrthoDB" id="7956241at2"/>
<evidence type="ECO:0000313" key="4">
    <source>
        <dbReference type="EMBL" id="KPP90866.1"/>
    </source>
</evidence>
<organism evidence="4 5">
    <name type="scientific">Roseibaca calidilacus</name>
    <dbReference type="NCBI Taxonomy" id="1666912"/>
    <lineage>
        <taxon>Bacteria</taxon>
        <taxon>Pseudomonadati</taxon>
        <taxon>Pseudomonadota</taxon>
        <taxon>Alphaproteobacteria</taxon>
        <taxon>Rhodobacterales</taxon>
        <taxon>Paracoccaceae</taxon>
        <taxon>Roseinatronobacter</taxon>
    </lineage>
</organism>
<keyword evidence="2" id="KW-1133">Transmembrane helix</keyword>
<evidence type="ECO:0000256" key="2">
    <source>
        <dbReference type="SAM" id="Phobius"/>
    </source>
</evidence>
<proteinExistence type="predicted"/>
<evidence type="ECO:0000313" key="5">
    <source>
        <dbReference type="Proteomes" id="UP000050413"/>
    </source>
</evidence>
<sequence length="350" mass="36427">MDRQLIIRGAAVSVAAIAASVFLAGQFLGDKQTLAGGMITETPDEVRGASVVNSFGSADKVDEIAPELEFSALDRSTAPATVPSVQDGFQPELTFADATPATETPLCDASLTAAPAIDGLIEIRLSAPCSANERVVISHADLAFTATLDNAGVFAAYIPALAETAAVDAFMSDDTLLQAQTQVPDFDLYARMVVQWTGPDAVALHAYHRGADYGEPGHIHALNPFDPELEDAFLVALGDSTALEPLLAQVYSVPLAQASTSRMQLELAVTDATCGKDMTAFILPTHGPDAGTSQEVSVAMPDCANGAGFVLMDLPFDTATPPPADVLLSLDAPQETDAPELVISDPSPES</sequence>
<dbReference type="STRING" id="1666912.Ga0058931_3136"/>
<keyword evidence="6" id="KW-1185">Reference proteome</keyword>
<comment type="caution">
    <text evidence="4">The sequence shown here is derived from an EMBL/GenBank/DDBJ whole genome shotgun (WGS) entry which is preliminary data.</text>
</comment>
<dbReference type="AlphaFoldDB" id="A0A0P7YPS1"/>
<dbReference type="EMBL" id="FBYC01000004">
    <property type="protein sequence ID" value="CUX83702.1"/>
    <property type="molecule type" value="Genomic_DNA"/>
</dbReference>
<feature type="transmembrane region" description="Helical" evidence="2">
    <location>
        <begin position="6"/>
        <end position="28"/>
    </location>
</feature>
<keyword evidence="2" id="KW-0812">Transmembrane</keyword>
<accession>A0A0P7YPS1</accession>
<keyword evidence="2" id="KW-0472">Membrane</keyword>
<evidence type="ECO:0000313" key="3">
    <source>
        <dbReference type="EMBL" id="CUX83702.1"/>
    </source>
</evidence>
<reference evidence="3 6" key="2">
    <citation type="submission" date="2016-01" db="EMBL/GenBank/DDBJ databases">
        <authorList>
            <person name="Varghese N."/>
        </authorList>
    </citation>
    <scope>NUCLEOTIDE SEQUENCE [LARGE SCALE GENOMIC DNA]</scope>
    <source>
        <strain evidence="3 6">HL-91</strain>
    </source>
</reference>
<evidence type="ECO:0000313" key="6">
    <source>
        <dbReference type="Proteomes" id="UP000182045"/>
    </source>
</evidence>